<protein>
    <submittedName>
        <fullName evidence="4">Flagellar biosynthesis repressor FlbT</fullName>
    </submittedName>
</protein>
<sequence length="153" mass="16618">MSTLVLELRQGDLMVVNGASIRFRNRTRIELPVRARFLFGKQVMAPELANTPARRIYFALQTAYVGLEEMREAAFAEAHDLVQQFQEATTSETVRAMLDRAMVLAAADDWYTALKIVRRVMSHEAAVLGLDMATGLPVPGAGPSLGLGAAAAG</sequence>
<evidence type="ECO:0000256" key="2">
    <source>
        <dbReference type="ARBA" id="ARBA00022795"/>
    </source>
</evidence>
<reference evidence="5 7" key="2">
    <citation type="submission" date="2018-06" db="EMBL/GenBank/DDBJ databases">
        <authorList>
            <consortium name="Pathogen Informatics"/>
            <person name="Doyle S."/>
        </authorList>
    </citation>
    <scope>NUCLEOTIDE SEQUENCE [LARGE SCALE GENOMIC DNA]</scope>
    <source>
        <strain evidence="5 7">NCTC13291</strain>
    </source>
</reference>
<dbReference type="STRING" id="207340.APZ41_000150"/>
<accession>A0A1S8D9N2</accession>
<name>A0A1S8D9N2_9PROT</name>
<evidence type="ECO:0000313" key="7">
    <source>
        <dbReference type="Proteomes" id="UP000254919"/>
    </source>
</evidence>
<keyword evidence="4" id="KW-0282">Flagellum</keyword>
<keyword evidence="4" id="KW-0966">Cell projection</keyword>
<dbReference type="Pfam" id="PF07378">
    <property type="entry name" value="FlbT"/>
    <property type="match status" value="1"/>
</dbReference>
<dbReference type="GO" id="GO:0006402">
    <property type="term" value="P:mRNA catabolic process"/>
    <property type="evidence" value="ECO:0007669"/>
    <property type="project" value="InterPro"/>
</dbReference>
<evidence type="ECO:0000313" key="6">
    <source>
        <dbReference type="Proteomes" id="UP000054844"/>
    </source>
</evidence>
<keyword evidence="4" id="KW-0969">Cilium</keyword>
<keyword evidence="6" id="KW-1185">Reference proteome</keyword>
<dbReference type="AlphaFoldDB" id="A0A1S8D9N2"/>
<dbReference type="GO" id="GO:1902209">
    <property type="term" value="P:negative regulation of bacterial-type flagellum assembly"/>
    <property type="evidence" value="ECO:0007669"/>
    <property type="project" value="InterPro"/>
</dbReference>
<gene>
    <name evidence="4" type="ORF">APZ41_000150</name>
    <name evidence="5" type="ORF">NCTC13291_02324</name>
</gene>
<evidence type="ECO:0000256" key="3">
    <source>
        <dbReference type="ARBA" id="ARBA00022884"/>
    </source>
</evidence>
<organism evidence="4 6">
    <name type="scientific">Roseomonas mucosa</name>
    <dbReference type="NCBI Taxonomy" id="207340"/>
    <lineage>
        <taxon>Bacteria</taxon>
        <taxon>Pseudomonadati</taxon>
        <taxon>Pseudomonadota</taxon>
        <taxon>Alphaproteobacteria</taxon>
        <taxon>Acetobacterales</taxon>
        <taxon>Roseomonadaceae</taxon>
        <taxon>Roseomonas</taxon>
    </lineage>
</organism>
<dbReference type="GO" id="GO:0048027">
    <property type="term" value="F:mRNA 5'-UTR binding"/>
    <property type="evidence" value="ECO:0007669"/>
    <property type="project" value="InterPro"/>
</dbReference>
<reference evidence="4 6" key="1">
    <citation type="submission" date="2016-12" db="EMBL/GenBank/DDBJ databases">
        <title>Draft genome sequence of Roseomonas mucosa strain AU37, isolated from a peripheral intravenous catheter.</title>
        <authorList>
            <person name="Choudhury M.A."/>
            <person name="Sidjabat H.E."/>
            <person name="Wailan A.M."/>
            <person name="Zhang L."/>
            <person name="Marsh N.M."/>
            <person name="Rickard C.M."/>
            <person name="Davies M."/>
            <person name="Mcmillan D.J."/>
        </authorList>
    </citation>
    <scope>NUCLEOTIDE SEQUENCE [LARGE SCALE GENOMIC DNA]</scope>
    <source>
        <strain evidence="4 6">SAVE376</strain>
    </source>
</reference>
<keyword evidence="3" id="KW-0694">RNA-binding</keyword>
<dbReference type="GO" id="GO:0044781">
    <property type="term" value="P:bacterial-type flagellum organization"/>
    <property type="evidence" value="ECO:0007669"/>
    <property type="project" value="UniProtKB-KW"/>
</dbReference>
<dbReference type="Proteomes" id="UP000254919">
    <property type="component" value="Unassembled WGS sequence"/>
</dbReference>
<evidence type="ECO:0000313" key="5">
    <source>
        <dbReference type="EMBL" id="SUE40755.1"/>
    </source>
</evidence>
<dbReference type="InterPro" id="IPR009967">
    <property type="entry name" value="Flagellum_FlbT"/>
</dbReference>
<dbReference type="EMBL" id="UGVN01000001">
    <property type="protein sequence ID" value="SUE40755.1"/>
    <property type="molecule type" value="Genomic_DNA"/>
</dbReference>
<dbReference type="EMBL" id="LLWF02000001">
    <property type="protein sequence ID" value="ONH85041.1"/>
    <property type="molecule type" value="Genomic_DNA"/>
</dbReference>
<dbReference type="OrthoDB" id="8561314at2"/>
<proteinExistence type="predicted"/>
<keyword evidence="2" id="KW-1005">Bacterial flagellum biogenesis</keyword>
<keyword evidence="1" id="KW-0678">Repressor</keyword>
<dbReference type="GeneID" id="99633370"/>
<evidence type="ECO:0000313" key="4">
    <source>
        <dbReference type="EMBL" id="ONH85041.1"/>
    </source>
</evidence>
<evidence type="ECO:0000256" key="1">
    <source>
        <dbReference type="ARBA" id="ARBA00022491"/>
    </source>
</evidence>
<dbReference type="RefSeq" id="WP_037250065.1">
    <property type="nucleotide sequence ID" value="NZ_AP031462.1"/>
</dbReference>
<dbReference type="Proteomes" id="UP000054844">
    <property type="component" value="Unassembled WGS sequence"/>
</dbReference>